<evidence type="ECO:0000256" key="2">
    <source>
        <dbReference type="SAM" id="MobiDB-lite"/>
    </source>
</evidence>
<dbReference type="GO" id="GO:0008270">
    <property type="term" value="F:zinc ion binding"/>
    <property type="evidence" value="ECO:0007669"/>
    <property type="project" value="UniProtKB-KW"/>
</dbReference>
<sequence length="229" mass="26162">MSPDFDPLHHFEISQNQYNPGNSWPDDSWPDELVSFNNINPADPSSHLDLNFDLLWSQSNEDGLYSVSNSSEPALSLPTSLVPPPYANLQPRQPPDIHEIGYQDANGDWRCSYVGCLSNQAFMRACDLRKHYRSHQKTYFCTKQDCEWSRIGFSSSKDCQRHMRSHQPMIKCSAAETLGCERVFSRIDNMREHNRKIHGSSQNNQSPRLCKRSAGKKDEVSQPSELDAV</sequence>
<keyword evidence="1" id="KW-0862">Zinc</keyword>
<evidence type="ECO:0000256" key="1">
    <source>
        <dbReference type="PROSITE-ProRule" id="PRU00042"/>
    </source>
</evidence>
<reference evidence="5" key="1">
    <citation type="journal article" date="2017" name="Nat. Microbiol.">
        <title>Global analysis of biosynthetic gene clusters reveals vast potential of secondary metabolite production in Penicillium species.</title>
        <authorList>
            <person name="Nielsen J.C."/>
            <person name="Grijseels S."/>
            <person name="Prigent S."/>
            <person name="Ji B."/>
            <person name="Dainat J."/>
            <person name="Nielsen K.F."/>
            <person name="Frisvad J.C."/>
            <person name="Workman M."/>
            <person name="Nielsen J."/>
        </authorList>
    </citation>
    <scope>NUCLEOTIDE SEQUENCE [LARGE SCALE GENOMIC DNA]</scope>
    <source>
        <strain evidence="5">IBT 31321</strain>
    </source>
</reference>
<organism evidence="4 5">
    <name type="scientific">Penicillium coprophilum</name>
    <dbReference type="NCBI Taxonomy" id="36646"/>
    <lineage>
        <taxon>Eukaryota</taxon>
        <taxon>Fungi</taxon>
        <taxon>Dikarya</taxon>
        <taxon>Ascomycota</taxon>
        <taxon>Pezizomycotina</taxon>
        <taxon>Eurotiomycetes</taxon>
        <taxon>Eurotiomycetidae</taxon>
        <taxon>Eurotiales</taxon>
        <taxon>Aspergillaceae</taxon>
        <taxon>Penicillium</taxon>
    </lineage>
</organism>
<proteinExistence type="predicted"/>
<protein>
    <recommendedName>
        <fullName evidence="3">C2H2-type domain-containing protein</fullName>
    </recommendedName>
</protein>
<dbReference type="Proteomes" id="UP000191500">
    <property type="component" value="Unassembled WGS sequence"/>
</dbReference>
<comment type="caution">
    <text evidence="4">The sequence shown here is derived from an EMBL/GenBank/DDBJ whole genome shotgun (WGS) entry which is preliminary data.</text>
</comment>
<feature type="domain" description="C2H2-type" evidence="3">
    <location>
        <begin position="170"/>
        <end position="203"/>
    </location>
</feature>
<keyword evidence="5" id="KW-1185">Reference proteome</keyword>
<gene>
    <name evidence="4" type="ORF">PENCOP_c005G01986</name>
</gene>
<dbReference type="Gene3D" id="3.30.160.60">
    <property type="entry name" value="Classic Zinc Finger"/>
    <property type="match status" value="1"/>
</dbReference>
<dbReference type="PROSITE" id="PS50157">
    <property type="entry name" value="ZINC_FINGER_C2H2_2"/>
    <property type="match status" value="1"/>
</dbReference>
<accession>A0A1V6USL2</accession>
<dbReference type="AlphaFoldDB" id="A0A1V6USL2"/>
<keyword evidence="1" id="KW-0479">Metal-binding</keyword>
<evidence type="ECO:0000259" key="3">
    <source>
        <dbReference type="PROSITE" id="PS50157"/>
    </source>
</evidence>
<dbReference type="EMBL" id="MDDG01000005">
    <property type="protein sequence ID" value="OQE41239.1"/>
    <property type="molecule type" value="Genomic_DNA"/>
</dbReference>
<dbReference type="InterPro" id="IPR013087">
    <property type="entry name" value="Znf_C2H2_type"/>
</dbReference>
<evidence type="ECO:0000313" key="5">
    <source>
        <dbReference type="Proteomes" id="UP000191500"/>
    </source>
</evidence>
<keyword evidence="1" id="KW-0863">Zinc-finger</keyword>
<feature type="region of interest" description="Disordered" evidence="2">
    <location>
        <begin position="193"/>
        <end position="229"/>
    </location>
</feature>
<name>A0A1V6USL2_9EURO</name>
<dbReference type="STRING" id="36646.A0A1V6USL2"/>
<evidence type="ECO:0000313" key="4">
    <source>
        <dbReference type="EMBL" id="OQE41239.1"/>
    </source>
</evidence>
<dbReference type="SMART" id="SM00355">
    <property type="entry name" value="ZnF_C2H2"/>
    <property type="match status" value="3"/>
</dbReference>